<dbReference type="RefSeq" id="WP_381523932.1">
    <property type="nucleotide sequence ID" value="NZ_JBHULN010000008.1"/>
</dbReference>
<organism evidence="3 4">
    <name type="scientific">Spirosoma soli</name>
    <dbReference type="NCBI Taxonomy" id="1770529"/>
    <lineage>
        <taxon>Bacteria</taxon>
        <taxon>Pseudomonadati</taxon>
        <taxon>Bacteroidota</taxon>
        <taxon>Cytophagia</taxon>
        <taxon>Cytophagales</taxon>
        <taxon>Cytophagaceae</taxon>
        <taxon>Spirosoma</taxon>
    </lineage>
</organism>
<feature type="domain" description="THUMP-like" evidence="1">
    <location>
        <begin position="328"/>
        <end position="398"/>
    </location>
</feature>
<evidence type="ECO:0000259" key="2">
    <source>
        <dbReference type="Pfam" id="PF22013"/>
    </source>
</evidence>
<dbReference type="InterPro" id="IPR041497">
    <property type="entry name" value="Thump-like"/>
</dbReference>
<evidence type="ECO:0000313" key="4">
    <source>
        <dbReference type="Proteomes" id="UP001597469"/>
    </source>
</evidence>
<reference evidence="4" key="1">
    <citation type="journal article" date="2019" name="Int. J. Syst. Evol. Microbiol.">
        <title>The Global Catalogue of Microorganisms (GCM) 10K type strain sequencing project: providing services to taxonomists for standard genome sequencing and annotation.</title>
        <authorList>
            <consortium name="The Broad Institute Genomics Platform"/>
            <consortium name="The Broad Institute Genome Sequencing Center for Infectious Disease"/>
            <person name="Wu L."/>
            <person name="Ma J."/>
        </authorList>
    </citation>
    <scope>NUCLEOTIDE SEQUENCE [LARGE SCALE GENOMIC DNA]</scope>
    <source>
        <strain evidence="4">KCTC 42805</strain>
    </source>
</reference>
<evidence type="ECO:0000313" key="3">
    <source>
        <dbReference type="EMBL" id="MFD2571962.1"/>
    </source>
</evidence>
<dbReference type="Gene3D" id="1.10.10.1110">
    <property type="entry name" value="Methyltransferase PG1098, N-terminal domain"/>
    <property type="match status" value="1"/>
</dbReference>
<dbReference type="Proteomes" id="UP001597469">
    <property type="component" value="Unassembled WGS sequence"/>
</dbReference>
<dbReference type="InterPro" id="IPR054168">
    <property type="entry name" value="PG_1098_Fer"/>
</dbReference>
<comment type="caution">
    <text evidence="3">The sequence shown here is derived from an EMBL/GenBank/DDBJ whole genome shotgun (WGS) entry which is preliminary data.</text>
</comment>
<dbReference type="Pfam" id="PF18096">
    <property type="entry name" value="Thump_like"/>
    <property type="match status" value="1"/>
</dbReference>
<dbReference type="Gene3D" id="3.40.50.150">
    <property type="entry name" value="Vaccinia Virus protein VP39"/>
    <property type="match status" value="1"/>
</dbReference>
<keyword evidence="4" id="KW-1185">Reference proteome</keyword>
<evidence type="ECO:0000259" key="1">
    <source>
        <dbReference type="Pfam" id="PF18096"/>
    </source>
</evidence>
<feature type="domain" description="PG-1098 ferredoxin-like" evidence="2">
    <location>
        <begin position="284"/>
        <end position="327"/>
    </location>
</feature>
<sequence length="405" mass="44599">MALLPTERQFIRNHISDDVRSLLLSAHSPELDIKKVVAQIAARQKAQHKLPSWFANDALVFPPALSVEQASSERTAHYKASLVSGQRLIDVTGGMGVDSWAFAQRVEQVMYIEQQADLANLAGYNLPLLGATNVVVRAGNGLDVINELTQAADWLYLDPHRRNEQGNKVVQLADCEPDISKADVLAGLLTKTNRILLKTSPLIDIDATIRQLTSQSVCGIERVDVVAIQGEVKEVLFVIGQAPFLANDVVTTAVNLTALGDIRFQFNKGDERSADIPFGDPQRYVYEPNAAVLKAGAFRLVAARFNLTKLSPNSHLYTSDELRPDFPGRAFELQHVIKPDRKALQALVPGLKANLTVRNFPQTVAELRKKLTLQEGGNTYILATTLLNGEKRLLITTKANLSERQ</sequence>
<dbReference type="GO" id="GO:0032259">
    <property type="term" value="P:methylation"/>
    <property type="evidence" value="ECO:0007669"/>
    <property type="project" value="UniProtKB-KW"/>
</dbReference>
<name>A0ABW5M4P9_9BACT</name>
<protein>
    <submittedName>
        <fullName evidence="3">SAM-dependent methyltransferase</fullName>
    </submittedName>
</protein>
<dbReference type="InterPro" id="IPR029063">
    <property type="entry name" value="SAM-dependent_MTases_sf"/>
</dbReference>
<keyword evidence="3" id="KW-0489">Methyltransferase</keyword>
<dbReference type="SUPFAM" id="SSF53335">
    <property type="entry name" value="S-adenosyl-L-methionine-dependent methyltransferases"/>
    <property type="match status" value="1"/>
</dbReference>
<dbReference type="EMBL" id="JBHULN010000008">
    <property type="protein sequence ID" value="MFD2571962.1"/>
    <property type="molecule type" value="Genomic_DNA"/>
</dbReference>
<gene>
    <name evidence="3" type="ORF">ACFSUS_15065</name>
</gene>
<accession>A0ABW5M4P9</accession>
<dbReference type="GO" id="GO:0008168">
    <property type="term" value="F:methyltransferase activity"/>
    <property type="evidence" value="ECO:0007669"/>
    <property type="project" value="UniProtKB-KW"/>
</dbReference>
<keyword evidence="3" id="KW-0808">Transferase</keyword>
<dbReference type="Pfam" id="PF22013">
    <property type="entry name" value="PG_1098_Fer"/>
    <property type="match status" value="1"/>
</dbReference>
<proteinExistence type="predicted"/>